<organism evidence="2 3">
    <name type="scientific">Pleurodeles waltl</name>
    <name type="common">Iberian ribbed newt</name>
    <dbReference type="NCBI Taxonomy" id="8319"/>
    <lineage>
        <taxon>Eukaryota</taxon>
        <taxon>Metazoa</taxon>
        <taxon>Chordata</taxon>
        <taxon>Craniata</taxon>
        <taxon>Vertebrata</taxon>
        <taxon>Euteleostomi</taxon>
        <taxon>Amphibia</taxon>
        <taxon>Batrachia</taxon>
        <taxon>Caudata</taxon>
        <taxon>Salamandroidea</taxon>
        <taxon>Salamandridae</taxon>
        <taxon>Pleurodelinae</taxon>
        <taxon>Pleurodeles</taxon>
    </lineage>
</organism>
<proteinExistence type="predicted"/>
<keyword evidence="3" id="KW-1185">Reference proteome</keyword>
<evidence type="ECO:0000313" key="3">
    <source>
        <dbReference type="Proteomes" id="UP001066276"/>
    </source>
</evidence>
<name>A0AAV7P823_PLEWA</name>
<dbReference type="AlphaFoldDB" id="A0AAV7P823"/>
<reference evidence="2" key="1">
    <citation type="journal article" date="2022" name="bioRxiv">
        <title>Sequencing and chromosome-scale assembly of the giantPleurodeles waltlgenome.</title>
        <authorList>
            <person name="Brown T."/>
            <person name="Elewa A."/>
            <person name="Iarovenko S."/>
            <person name="Subramanian E."/>
            <person name="Araus A.J."/>
            <person name="Petzold A."/>
            <person name="Susuki M."/>
            <person name="Suzuki K.-i.T."/>
            <person name="Hayashi T."/>
            <person name="Toyoda A."/>
            <person name="Oliveira C."/>
            <person name="Osipova E."/>
            <person name="Leigh N.D."/>
            <person name="Simon A."/>
            <person name="Yun M.H."/>
        </authorList>
    </citation>
    <scope>NUCLEOTIDE SEQUENCE</scope>
    <source>
        <strain evidence="2">20211129_DDA</strain>
        <tissue evidence="2">Liver</tissue>
    </source>
</reference>
<dbReference type="EMBL" id="JANPWB010000011">
    <property type="protein sequence ID" value="KAJ1124463.1"/>
    <property type="molecule type" value="Genomic_DNA"/>
</dbReference>
<evidence type="ECO:0000256" key="1">
    <source>
        <dbReference type="SAM" id="MobiDB-lite"/>
    </source>
</evidence>
<feature type="region of interest" description="Disordered" evidence="1">
    <location>
        <begin position="97"/>
        <end position="147"/>
    </location>
</feature>
<feature type="region of interest" description="Disordered" evidence="1">
    <location>
        <begin position="1"/>
        <end position="55"/>
    </location>
</feature>
<sequence length="147" mass="15672">MASLWGAPQPPSAISHAPPGPSSEPRTPSGERAARVPSFGHLRFTPLHLRPGGAQSRLRFFPEEFPGFRPPALGITRPVLPHQSMPVALARPRLLAPPEAPAHRGGKGRRPASEQVGRICDPAGPRFRAGTRPHPGPVPSSAVAFRH</sequence>
<comment type="caution">
    <text evidence="2">The sequence shown here is derived from an EMBL/GenBank/DDBJ whole genome shotgun (WGS) entry which is preliminary data.</text>
</comment>
<accession>A0AAV7P823</accession>
<dbReference type="Proteomes" id="UP001066276">
    <property type="component" value="Chromosome 7"/>
</dbReference>
<protein>
    <submittedName>
        <fullName evidence="2">Uncharacterized protein</fullName>
    </submittedName>
</protein>
<gene>
    <name evidence="2" type="ORF">NDU88_002924</name>
</gene>
<evidence type="ECO:0000313" key="2">
    <source>
        <dbReference type="EMBL" id="KAJ1124463.1"/>
    </source>
</evidence>